<dbReference type="EMBL" id="CP004025">
    <property type="protein sequence ID" value="AGC45862.1"/>
    <property type="molecule type" value="Genomic_DNA"/>
</dbReference>
<dbReference type="STRING" id="1278073.MYSTI_04570"/>
<feature type="transmembrane region" description="Helical" evidence="1">
    <location>
        <begin position="53"/>
        <end position="70"/>
    </location>
</feature>
<dbReference type="InterPro" id="IPR043727">
    <property type="entry name" value="Lmo0937-like"/>
</dbReference>
<reference evidence="2 3" key="1">
    <citation type="journal article" date="2013" name="Genome Announc.">
        <title>Complete genome sequence of Myxococcus stipitatus strain DSM 14675, a fruiting myxobacterium.</title>
        <authorList>
            <person name="Huntley S."/>
            <person name="Kneip S."/>
            <person name="Treuner-Lange A."/>
            <person name="Sogaard-Andersen L."/>
        </authorList>
    </citation>
    <scope>NUCLEOTIDE SEQUENCE [LARGE SCALE GENOMIC DNA]</scope>
    <source>
        <strain evidence="3">DSM 14675 / JCM 12634 / Mx s8</strain>
    </source>
</reference>
<evidence type="ECO:0000256" key="1">
    <source>
        <dbReference type="SAM" id="Phobius"/>
    </source>
</evidence>
<evidence type="ECO:0008006" key="4">
    <source>
        <dbReference type="Google" id="ProtNLM"/>
    </source>
</evidence>
<keyword evidence="3" id="KW-1185">Reference proteome</keyword>
<feature type="transmembrane region" description="Helical" evidence="1">
    <location>
        <begin position="28"/>
        <end position="47"/>
    </location>
</feature>
<keyword evidence="1" id="KW-1133">Transmembrane helix</keyword>
<dbReference type="Pfam" id="PF18919">
    <property type="entry name" value="DUF5670"/>
    <property type="match status" value="1"/>
</dbReference>
<keyword evidence="1" id="KW-0472">Membrane</keyword>
<proteinExistence type="predicted"/>
<dbReference type="PATRIC" id="fig|1278073.3.peg.4638"/>
<evidence type="ECO:0000313" key="2">
    <source>
        <dbReference type="EMBL" id="AGC45862.1"/>
    </source>
</evidence>
<name>L7UE32_MYXSD</name>
<dbReference type="AlphaFoldDB" id="L7UE32"/>
<sequence length="79" mass="8586">MKNTGLPVGSHVPSLGRFHQGRGEVGRVYWTMGMILLVLWCLGLTAGSTEGNWVHLFLLFALGAFVLGVMSRGRRTAVT</sequence>
<organism evidence="2 3">
    <name type="scientific">Myxococcus stipitatus (strain DSM 14675 / JCM 12634 / Mx s8)</name>
    <dbReference type="NCBI Taxonomy" id="1278073"/>
    <lineage>
        <taxon>Bacteria</taxon>
        <taxon>Pseudomonadati</taxon>
        <taxon>Myxococcota</taxon>
        <taxon>Myxococcia</taxon>
        <taxon>Myxococcales</taxon>
        <taxon>Cystobacterineae</taxon>
        <taxon>Myxococcaceae</taxon>
        <taxon>Myxococcus</taxon>
    </lineage>
</organism>
<keyword evidence="1" id="KW-0812">Transmembrane</keyword>
<dbReference type="HOGENOM" id="CLU_2602345_0_0_7"/>
<protein>
    <recommendedName>
        <fullName evidence="4">DUF2631 domain-containing protein</fullName>
    </recommendedName>
</protein>
<accession>L7UE32</accession>
<evidence type="ECO:0000313" key="3">
    <source>
        <dbReference type="Proteomes" id="UP000011131"/>
    </source>
</evidence>
<dbReference type="KEGG" id="msd:MYSTI_04570"/>
<dbReference type="NCBIfam" id="NF033488">
    <property type="entry name" value="lmo0937_fam_TM"/>
    <property type="match status" value="1"/>
</dbReference>
<gene>
    <name evidence="2" type="ordered locus">MYSTI_04570</name>
</gene>
<dbReference type="Proteomes" id="UP000011131">
    <property type="component" value="Chromosome"/>
</dbReference>